<organism evidence="2 3">
    <name type="scientific">Mycolicibacterium hodleri</name>
    <dbReference type="NCBI Taxonomy" id="49897"/>
    <lineage>
        <taxon>Bacteria</taxon>
        <taxon>Bacillati</taxon>
        <taxon>Actinomycetota</taxon>
        <taxon>Actinomycetes</taxon>
        <taxon>Mycobacteriales</taxon>
        <taxon>Mycobacteriaceae</taxon>
        <taxon>Mycolicibacterium</taxon>
    </lineage>
</organism>
<evidence type="ECO:0000313" key="3">
    <source>
        <dbReference type="Proteomes" id="UP000315759"/>
    </source>
</evidence>
<dbReference type="RefSeq" id="WP_142555360.1">
    <property type="nucleotide sequence ID" value="NZ_VIFX01000051.1"/>
</dbReference>
<dbReference type="EMBL" id="VIFX01000051">
    <property type="protein sequence ID" value="TQR83140.1"/>
    <property type="molecule type" value="Genomic_DNA"/>
</dbReference>
<name>A0A544VT28_9MYCO</name>
<keyword evidence="3" id="KW-1185">Reference proteome</keyword>
<sequence>MSQRRWWQRGSLRVRLLVVSAPVSLVVVVALLKLWTVVVAGGSVATDFAERNTEALGRDVATLSTLDVVEPVRTRFTAGTLAVLEDRLTDADGQFAAALSQTGQAQSCPVRVNLELVRETLGDRAAEKFDGSAIGWYRNALAVVDEAPDGCFTGSADADPARRAVLEATVARL</sequence>
<comment type="caution">
    <text evidence="2">The sequence shown here is derived from an EMBL/GenBank/DDBJ whole genome shotgun (WGS) entry which is preliminary data.</text>
</comment>
<keyword evidence="1" id="KW-1133">Transmembrane helix</keyword>
<dbReference type="Proteomes" id="UP000315759">
    <property type="component" value="Unassembled WGS sequence"/>
</dbReference>
<evidence type="ECO:0000256" key="1">
    <source>
        <dbReference type="SAM" id="Phobius"/>
    </source>
</evidence>
<gene>
    <name evidence="2" type="ORF">D8S82_28750</name>
</gene>
<accession>A0A544VT28</accession>
<feature type="non-terminal residue" evidence="2">
    <location>
        <position position="173"/>
    </location>
</feature>
<reference evidence="2 3" key="1">
    <citation type="submission" date="2018-10" db="EMBL/GenBank/DDBJ databases">
        <title>Draft genome of Mycobacterium hodleri strain B.</title>
        <authorList>
            <person name="Amande T.J."/>
            <person name="Mcgenity T.J."/>
        </authorList>
    </citation>
    <scope>NUCLEOTIDE SEQUENCE [LARGE SCALE GENOMIC DNA]</scope>
    <source>
        <strain evidence="2 3">B</strain>
    </source>
</reference>
<proteinExistence type="predicted"/>
<evidence type="ECO:0000313" key="2">
    <source>
        <dbReference type="EMBL" id="TQR83140.1"/>
    </source>
</evidence>
<feature type="transmembrane region" description="Helical" evidence="1">
    <location>
        <begin position="12"/>
        <end position="35"/>
    </location>
</feature>
<keyword evidence="1" id="KW-0812">Transmembrane</keyword>
<protein>
    <submittedName>
        <fullName evidence="2">Uncharacterized protein</fullName>
    </submittedName>
</protein>
<dbReference type="AlphaFoldDB" id="A0A544VT28"/>
<keyword evidence="1" id="KW-0472">Membrane</keyword>